<dbReference type="AlphaFoldDB" id="A0A3P7PFJ9"/>
<feature type="transmembrane region" description="Helical" evidence="1">
    <location>
        <begin position="242"/>
        <end position="263"/>
    </location>
</feature>
<dbReference type="Pfam" id="PF02517">
    <property type="entry name" value="Rce1-like"/>
    <property type="match status" value="1"/>
</dbReference>
<feature type="transmembrane region" description="Helical" evidence="1">
    <location>
        <begin position="324"/>
        <end position="343"/>
    </location>
</feature>
<keyword evidence="1" id="KW-1133">Transmembrane helix</keyword>
<name>A0A3P7PFJ9_9FIRM</name>
<dbReference type="EMBL" id="LR130778">
    <property type="protein sequence ID" value="VDN47678.1"/>
    <property type="molecule type" value="Genomic_DNA"/>
</dbReference>
<keyword evidence="1" id="KW-0472">Membrane</keyword>
<evidence type="ECO:0000313" key="3">
    <source>
        <dbReference type="EMBL" id="VDN47678.1"/>
    </source>
</evidence>
<organism evidence="3 4">
    <name type="scientific">Petrocella atlantisensis</name>
    <dbReference type="NCBI Taxonomy" id="2173034"/>
    <lineage>
        <taxon>Bacteria</taxon>
        <taxon>Bacillati</taxon>
        <taxon>Bacillota</taxon>
        <taxon>Clostridia</taxon>
        <taxon>Lachnospirales</taxon>
        <taxon>Vallitaleaceae</taxon>
        <taxon>Petrocella</taxon>
    </lineage>
</organism>
<accession>A0A3P7PFJ9</accession>
<feature type="transmembrane region" description="Helical" evidence="1">
    <location>
        <begin position="38"/>
        <end position="60"/>
    </location>
</feature>
<dbReference type="KEGG" id="cbar:PATL70BA_1786"/>
<evidence type="ECO:0000259" key="2">
    <source>
        <dbReference type="Pfam" id="PF02517"/>
    </source>
</evidence>
<sequence>MFSVKRGNLFQMITITYFILGNLTLGTMMSVLQLEVNFISSILISQLGFVALSVVTYMIVTKSPVKPTLHLHKIRPLDALICIGIAWSIMPSLSVINVLSQFFVRNQIQDALLAVLDYPYLFVILLTSVFPAIFEELLTRSLIISNYRKETVLVTCIISGLFFGFIHLNINQFLYAFVMGALMCYVVLITESIYSAMIIHFTINATSTTMLYVSNLVIKAFSDNELLMGEIAANTDPTNAQLAIMLIGLLIYALFFIPIAFLLMRSLLKRNSKVFKGSFKLPTEVFMGLNRTSSADHDFQDNIKEALEQPETVTSLVLEEKQSIFTPPLLITIAIFIVFSLILEFLN</sequence>
<feature type="transmembrane region" description="Helical" evidence="1">
    <location>
        <begin position="80"/>
        <end position="100"/>
    </location>
</feature>
<gene>
    <name evidence="3" type="ORF">PATL70BA_1786</name>
</gene>
<feature type="transmembrane region" description="Helical" evidence="1">
    <location>
        <begin position="174"/>
        <end position="194"/>
    </location>
</feature>
<feature type="transmembrane region" description="Helical" evidence="1">
    <location>
        <begin position="151"/>
        <end position="168"/>
    </location>
</feature>
<keyword evidence="4" id="KW-1185">Reference proteome</keyword>
<evidence type="ECO:0000256" key="1">
    <source>
        <dbReference type="SAM" id="Phobius"/>
    </source>
</evidence>
<dbReference type="InterPro" id="IPR003675">
    <property type="entry name" value="Rce1/LyrA-like_dom"/>
</dbReference>
<dbReference type="GO" id="GO:0080120">
    <property type="term" value="P:CAAX-box protein maturation"/>
    <property type="evidence" value="ECO:0007669"/>
    <property type="project" value="UniProtKB-ARBA"/>
</dbReference>
<proteinExistence type="predicted"/>
<reference evidence="3 4" key="1">
    <citation type="submission" date="2018-09" db="EMBL/GenBank/DDBJ databases">
        <authorList>
            <person name="Postec A."/>
        </authorList>
    </citation>
    <scope>NUCLEOTIDE SEQUENCE [LARGE SCALE GENOMIC DNA]</scope>
    <source>
        <strain evidence="3">70B-A</strain>
    </source>
</reference>
<feature type="transmembrane region" description="Helical" evidence="1">
    <location>
        <begin position="201"/>
        <end position="222"/>
    </location>
</feature>
<feature type="transmembrane region" description="Helical" evidence="1">
    <location>
        <begin position="12"/>
        <end position="32"/>
    </location>
</feature>
<dbReference type="Proteomes" id="UP000279029">
    <property type="component" value="Chromosome"/>
</dbReference>
<dbReference type="GO" id="GO:0004175">
    <property type="term" value="F:endopeptidase activity"/>
    <property type="evidence" value="ECO:0007669"/>
    <property type="project" value="UniProtKB-ARBA"/>
</dbReference>
<keyword evidence="1" id="KW-0812">Transmembrane</keyword>
<dbReference type="OrthoDB" id="2035856at2"/>
<feature type="transmembrane region" description="Helical" evidence="1">
    <location>
        <begin position="120"/>
        <end position="139"/>
    </location>
</feature>
<feature type="domain" description="CAAX prenyl protease 2/Lysostaphin resistance protein A-like" evidence="2">
    <location>
        <begin position="120"/>
        <end position="205"/>
    </location>
</feature>
<dbReference type="RefSeq" id="WP_125136946.1">
    <property type="nucleotide sequence ID" value="NZ_LR130778.1"/>
</dbReference>
<protein>
    <recommendedName>
        <fullName evidence="2">CAAX prenyl protease 2/Lysostaphin resistance protein A-like domain-containing protein</fullName>
    </recommendedName>
</protein>
<evidence type="ECO:0000313" key="4">
    <source>
        <dbReference type="Proteomes" id="UP000279029"/>
    </source>
</evidence>